<dbReference type="KEGG" id="dpl:KGM_208090"/>
<keyword evidence="2" id="KW-1185">Reference proteome</keyword>
<evidence type="ECO:0000313" key="1">
    <source>
        <dbReference type="EMBL" id="OWR55212.1"/>
    </source>
</evidence>
<organism evidence="1 2">
    <name type="scientific">Danaus plexippus plexippus</name>
    <dbReference type="NCBI Taxonomy" id="278856"/>
    <lineage>
        <taxon>Eukaryota</taxon>
        <taxon>Metazoa</taxon>
        <taxon>Ecdysozoa</taxon>
        <taxon>Arthropoda</taxon>
        <taxon>Hexapoda</taxon>
        <taxon>Insecta</taxon>
        <taxon>Pterygota</taxon>
        <taxon>Neoptera</taxon>
        <taxon>Endopterygota</taxon>
        <taxon>Lepidoptera</taxon>
        <taxon>Glossata</taxon>
        <taxon>Ditrysia</taxon>
        <taxon>Papilionoidea</taxon>
        <taxon>Nymphalidae</taxon>
        <taxon>Danainae</taxon>
        <taxon>Danaini</taxon>
        <taxon>Danaina</taxon>
        <taxon>Danaus</taxon>
        <taxon>Danaus</taxon>
    </lineage>
</organism>
<name>A0A212FN91_DANPL</name>
<gene>
    <name evidence="1" type="ORF">KGM_208090</name>
</gene>
<accession>A0A212FN91</accession>
<dbReference type="EMBL" id="AGBW02006547">
    <property type="protein sequence ID" value="OWR55212.1"/>
    <property type="molecule type" value="Genomic_DNA"/>
</dbReference>
<protein>
    <submittedName>
        <fullName evidence="1">Uncharacterized protein</fullName>
    </submittedName>
</protein>
<proteinExistence type="predicted"/>
<evidence type="ECO:0000313" key="2">
    <source>
        <dbReference type="Proteomes" id="UP000007151"/>
    </source>
</evidence>
<comment type="caution">
    <text evidence="1">The sequence shown here is derived from an EMBL/GenBank/DDBJ whole genome shotgun (WGS) entry which is preliminary data.</text>
</comment>
<dbReference type="InParanoid" id="A0A212FN91"/>
<dbReference type="AlphaFoldDB" id="A0A212FN91"/>
<reference evidence="1 2" key="1">
    <citation type="journal article" date="2011" name="Cell">
        <title>The monarch butterfly genome yields insights into long-distance migration.</title>
        <authorList>
            <person name="Zhan S."/>
            <person name="Merlin C."/>
            <person name="Boore J.L."/>
            <person name="Reppert S.M."/>
        </authorList>
    </citation>
    <scope>NUCLEOTIDE SEQUENCE [LARGE SCALE GENOMIC DNA]</scope>
    <source>
        <strain evidence="1">F-2</strain>
    </source>
</reference>
<sequence>MQYTRDLLMKMDKEVRAEVYLQH</sequence>
<dbReference type="Proteomes" id="UP000007151">
    <property type="component" value="Unassembled WGS sequence"/>
</dbReference>